<gene>
    <name evidence="2" type="ORF">BAN20980_04659</name>
</gene>
<name>A0A6P2GF63_9BURK</name>
<feature type="transmembrane region" description="Helical" evidence="1">
    <location>
        <begin position="47"/>
        <end position="65"/>
    </location>
</feature>
<protein>
    <submittedName>
        <fullName evidence="2">Uncharacterized protein</fullName>
    </submittedName>
</protein>
<dbReference type="EMBL" id="CABVLY010000019">
    <property type="protein sequence ID" value="VVU51936.1"/>
    <property type="molecule type" value="Genomic_DNA"/>
</dbReference>
<evidence type="ECO:0000313" key="2">
    <source>
        <dbReference type="EMBL" id="VVU51936.1"/>
    </source>
</evidence>
<keyword evidence="1" id="KW-0812">Transmembrane</keyword>
<proteinExistence type="predicted"/>
<dbReference type="AlphaFoldDB" id="A0A6P2GF63"/>
<reference evidence="2 3" key="1">
    <citation type="submission" date="2019-09" db="EMBL/GenBank/DDBJ databases">
        <authorList>
            <person name="Depoorter E."/>
        </authorList>
    </citation>
    <scope>NUCLEOTIDE SEQUENCE [LARGE SCALE GENOMIC DNA]</scope>
    <source>
        <strain evidence="2">LMG 20980</strain>
    </source>
</reference>
<accession>A0A6P2GF63</accession>
<evidence type="ECO:0000313" key="3">
    <source>
        <dbReference type="Proteomes" id="UP000494201"/>
    </source>
</evidence>
<keyword evidence="1" id="KW-1133">Transmembrane helix</keyword>
<sequence length="134" mass="14392">MLYVGPVTLPVAGSYDAPPPITEAVLLPWLLTVWFVWCNCEPFTTSVLVADTSPAATFVIFWFAMSRPEPDSIGPPLSIPTLVNVGVSLVAIEIFEPSCVREMFLPPSTVIVSPGLIAVIDVPLALPLVVTFQP</sequence>
<feature type="transmembrane region" description="Helical" evidence="1">
    <location>
        <begin position="107"/>
        <end position="130"/>
    </location>
</feature>
<keyword evidence="1" id="KW-0472">Membrane</keyword>
<organism evidence="2 3">
    <name type="scientific">Burkholderia anthina</name>
    <dbReference type="NCBI Taxonomy" id="179879"/>
    <lineage>
        <taxon>Bacteria</taxon>
        <taxon>Pseudomonadati</taxon>
        <taxon>Pseudomonadota</taxon>
        <taxon>Betaproteobacteria</taxon>
        <taxon>Burkholderiales</taxon>
        <taxon>Burkholderiaceae</taxon>
        <taxon>Burkholderia</taxon>
        <taxon>Burkholderia cepacia complex</taxon>
    </lineage>
</organism>
<evidence type="ECO:0000256" key="1">
    <source>
        <dbReference type="SAM" id="Phobius"/>
    </source>
</evidence>
<dbReference type="Proteomes" id="UP000494201">
    <property type="component" value="Unassembled WGS sequence"/>
</dbReference>
<feature type="transmembrane region" description="Helical" evidence="1">
    <location>
        <begin position="20"/>
        <end position="40"/>
    </location>
</feature>